<dbReference type="GO" id="GO:0140359">
    <property type="term" value="F:ABC-type transporter activity"/>
    <property type="evidence" value="ECO:0007669"/>
    <property type="project" value="InterPro"/>
</dbReference>
<dbReference type="AlphaFoldDB" id="A0A7Z1AWT2"/>
<dbReference type="GO" id="GO:0043190">
    <property type="term" value="C:ATP-binding cassette (ABC) transporter complex"/>
    <property type="evidence" value="ECO:0007669"/>
    <property type="project" value="InterPro"/>
</dbReference>
<comment type="caution">
    <text evidence="8">The sequence shown here is derived from an EMBL/GenBank/DDBJ whole genome shotgun (WGS) entry which is preliminary data.</text>
</comment>
<feature type="transmembrane region" description="Helical" evidence="6">
    <location>
        <begin position="250"/>
        <end position="270"/>
    </location>
</feature>
<reference evidence="8 9" key="1">
    <citation type="submission" date="2016-12" db="EMBL/GenBank/DDBJ databases">
        <title>The draft genome sequence of Actinophytocola xinjiangensis.</title>
        <authorList>
            <person name="Wang W."/>
            <person name="Yuan L."/>
        </authorList>
    </citation>
    <scope>NUCLEOTIDE SEQUENCE [LARGE SCALE GENOMIC DNA]</scope>
    <source>
        <strain evidence="8 9">CGMCC 4.4663</strain>
    </source>
</reference>
<feature type="transmembrane region" description="Helical" evidence="6">
    <location>
        <begin position="117"/>
        <end position="143"/>
    </location>
</feature>
<name>A0A7Z1AWT2_9PSEU</name>
<evidence type="ECO:0000259" key="7">
    <source>
        <dbReference type="PROSITE" id="PS51012"/>
    </source>
</evidence>
<dbReference type="PROSITE" id="PS51012">
    <property type="entry name" value="ABC_TM2"/>
    <property type="match status" value="1"/>
</dbReference>
<proteinExistence type="inferred from homology"/>
<protein>
    <recommendedName>
        <fullName evidence="6">Transport permease protein</fullName>
    </recommendedName>
</protein>
<comment type="subcellular location">
    <subcellularLocation>
        <location evidence="6">Cell membrane</location>
        <topology evidence="6">Multi-pass membrane protein</topology>
    </subcellularLocation>
    <subcellularLocation>
        <location evidence="1">Membrane</location>
        <topology evidence="1">Multi-pass membrane protein</topology>
    </subcellularLocation>
</comment>
<keyword evidence="3 6" id="KW-1133">Transmembrane helix</keyword>
<dbReference type="GO" id="GO:0046677">
    <property type="term" value="P:response to antibiotic"/>
    <property type="evidence" value="ECO:0007669"/>
    <property type="project" value="UniProtKB-KW"/>
</dbReference>
<keyword evidence="5" id="KW-0046">Antibiotic resistance</keyword>
<dbReference type="InterPro" id="IPR000412">
    <property type="entry name" value="ABC_2_transport"/>
</dbReference>
<evidence type="ECO:0000256" key="5">
    <source>
        <dbReference type="ARBA" id="ARBA00023251"/>
    </source>
</evidence>
<dbReference type="InterPro" id="IPR051784">
    <property type="entry name" value="Nod_factor_ABC_transporter"/>
</dbReference>
<sequence length="277" mass="29679">MITALEIPAPPTGVFGRVGWTLRDGWTLTRRELSQLRRQPAQIAVALLFPGLMVLLFGYVFGSAISVPGGNYREYLIPGMFAMTSLIGVMTSAALISKDIGEGVMDRFRSMPTARSAVPLGRVVADLLTSALGVAVMAGFGLLVGWHVRNGVGPALAAFGLILLLRFAATWVGVLIGLSVKPETADSLVPLIFPITMLSNSFVPTTGMPDWLRTVTEWNPVSSLVAACRQLFGNTGPVAADPSFPMAHPIAMTVAWSILLVVIFMPLAVWRYRAVGR</sequence>
<dbReference type="InterPro" id="IPR047817">
    <property type="entry name" value="ABC2_TM_bact-type"/>
</dbReference>
<evidence type="ECO:0000256" key="2">
    <source>
        <dbReference type="ARBA" id="ARBA00022692"/>
    </source>
</evidence>
<keyword evidence="9" id="KW-1185">Reference proteome</keyword>
<gene>
    <name evidence="8" type="ORF">BLA60_27630</name>
</gene>
<dbReference type="EMBL" id="MSIF01000016">
    <property type="protein sequence ID" value="OLF07345.1"/>
    <property type="molecule type" value="Genomic_DNA"/>
</dbReference>
<feature type="domain" description="ABC transmembrane type-2" evidence="7">
    <location>
        <begin position="41"/>
        <end position="275"/>
    </location>
</feature>
<dbReference type="RefSeq" id="WP_075135937.1">
    <property type="nucleotide sequence ID" value="NZ_MSIF01000016.1"/>
</dbReference>
<keyword evidence="6" id="KW-0813">Transport</keyword>
<dbReference type="Proteomes" id="UP000185696">
    <property type="component" value="Unassembled WGS sequence"/>
</dbReference>
<organism evidence="8 9">
    <name type="scientific">Actinophytocola xinjiangensis</name>
    <dbReference type="NCBI Taxonomy" id="485602"/>
    <lineage>
        <taxon>Bacteria</taxon>
        <taxon>Bacillati</taxon>
        <taxon>Actinomycetota</taxon>
        <taxon>Actinomycetes</taxon>
        <taxon>Pseudonocardiales</taxon>
        <taxon>Pseudonocardiaceae</taxon>
    </lineage>
</organism>
<evidence type="ECO:0000256" key="1">
    <source>
        <dbReference type="ARBA" id="ARBA00004141"/>
    </source>
</evidence>
<feature type="transmembrane region" description="Helical" evidence="6">
    <location>
        <begin position="43"/>
        <end position="69"/>
    </location>
</feature>
<evidence type="ECO:0000313" key="8">
    <source>
        <dbReference type="EMBL" id="OLF07345.1"/>
    </source>
</evidence>
<comment type="similarity">
    <text evidence="6">Belongs to the ABC-2 integral membrane protein family.</text>
</comment>
<keyword evidence="6" id="KW-1003">Cell membrane</keyword>
<evidence type="ECO:0000256" key="6">
    <source>
        <dbReference type="RuleBase" id="RU361157"/>
    </source>
</evidence>
<accession>A0A7Z1AWT2</accession>
<feature type="transmembrane region" description="Helical" evidence="6">
    <location>
        <begin position="155"/>
        <end position="178"/>
    </location>
</feature>
<evidence type="ECO:0000256" key="4">
    <source>
        <dbReference type="ARBA" id="ARBA00023136"/>
    </source>
</evidence>
<feature type="transmembrane region" description="Helical" evidence="6">
    <location>
        <begin position="185"/>
        <end position="203"/>
    </location>
</feature>
<dbReference type="PANTHER" id="PTHR43229">
    <property type="entry name" value="NODULATION PROTEIN J"/>
    <property type="match status" value="1"/>
</dbReference>
<evidence type="ECO:0000256" key="3">
    <source>
        <dbReference type="ARBA" id="ARBA00022989"/>
    </source>
</evidence>
<dbReference type="InterPro" id="IPR013525">
    <property type="entry name" value="ABC2_TM"/>
</dbReference>
<dbReference type="PANTHER" id="PTHR43229:SF2">
    <property type="entry name" value="NODULATION PROTEIN J"/>
    <property type="match status" value="1"/>
</dbReference>
<dbReference type="Pfam" id="PF01061">
    <property type="entry name" value="ABC2_membrane"/>
    <property type="match status" value="1"/>
</dbReference>
<feature type="transmembrane region" description="Helical" evidence="6">
    <location>
        <begin position="75"/>
        <end position="96"/>
    </location>
</feature>
<keyword evidence="4 6" id="KW-0472">Membrane</keyword>
<evidence type="ECO:0000313" key="9">
    <source>
        <dbReference type="Proteomes" id="UP000185696"/>
    </source>
</evidence>
<dbReference type="PIRSF" id="PIRSF006648">
    <property type="entry name" value="DrrB"/>
    <property type="match status" value="1"/>
</dbReference>
<dbReference type="OrthoDB" id="3370990at2"/>
<keyword evidence="2 6" id="KW-0812">Transmembrane</keyword>